<dbReference type="Pfam" id="PF00501">
    <property type="entry name" value="AMP-binding"/>
    <property type="match status" value="1"/>
</dbReference>
<dbReference type="InterPro" id="IPR000873">
    <property type="entry name" value="AMP-dep_synth/lig_dom"/>
</dbReference>
<evidence type="ECO:0000259" key="1">
    <source>
        <dbReference type="Pfam" id="PF00501"/>
    </source>
</evidence>
<gene>
    <name evidence="3" type="ORF">MSYG_3065</name>
</gene>
<reference evidence="4" key="1">
    <citation type="journal article" date="2017" name="Nucleic Acids Res.">
        <title>Proteogenomics produces comprehensive and highly accurate protein-coding gene annotation in a complete genome assembly of Malassezia sympodialis.</title>
        <authorList>
            <person name="Zhu Y."/>
            <person name="Engstroem P.G."/>
            <person name="Tellgren-Roth C."/>
            <person name="Baudo C.D."/>
            <person name="Kennell J.C."/>
            <person name="Sun S."/>
            <person name="Billmyre R.B."/>
            <person name="Schroeder M.S."/>
            <person name="Andersson A."/>
            <person name="Holm T."/>
            <person name="Sigurgeirsson B."/>
            <person name="Wu G."/>
            <person name="Sankaranarayanan S.R."/>
            <person name="Siddharthan R."/>
            <person name="Sanyal K."/>
            <person name="Lundeberg J."/>
            <person name="Nystedt B."/>
            <person name="Boekhout T."/>
            <person name="Dawson T.L. Jr."/>
            <person name="Heitman J."/>
            <person name="Scheynius A."/>
            <person name="Lehtioe J."/>
        </authorList>
    </citation>
    <scope>NUCLEOTIDE SEQUENCE [LARGE SCALE GENOMIC DNA]</scope>
    <source>
        <strain evidence="4">ATCC 42132</strain>
    </source>
</reference>
<dbReference type="Proteomes" id="UP000186303">
    <property type="component" value="Chromosome 4"/>
</dbReference>
<dbReference type="Pfam" id="PF13193">
    <property type="entry name" value="AMP-binding_C"/>
    <property type="match status" value="1"/>
</dbReference>
<proteinExistence type="predicted"/>
<sequence length="578" mass="64890">MIFTSPYRDLDIPQDLTVPEFVFHHAPDELEMKPLFYPSPNSARTDAKPLSLADVRHGAYSLATALLSKEVMGNPWKKGEIFAFYTGNQHDYLLCALGVMLAGGIPVLINPMYKPEELMHILEISRPRAILASKESYKNACDVAKTCSKHSESLLDIWVMDEHHERSYIERLVKRGALLRESGDRSIEHIHIEPTKDEAVYCLSSGTSGLPKAVRLSHYNLITNTIQMTVTLGGRVNKPVYDAANWYDQPNAPLQNGMNEVHYSLLPQFHCYGLITAMICLHTLTPNIVESKFKPEEFFRAVQEYKVTFSFVVPPIMIALVKSSLADKYDISTIKSFASGAASLSKELCDMVKQMHDIGVTDGYGMTEMSPIIALQTQDDLSLQTLNVGRLVSNTEAIVVDLNTRKEVGPNQIGELWVRGPQMMMGYLHNEKANQEAFVDVLKDQKPFLRTGDVVSIDEKGYITIRDRLKDIIKYNGYQVAASEIEQLVYSLPFVLDCAVVAKVVKEDAAKNELPWAFIVAKEGNDANDKLTEKVLQHVNERVAGFKKLRGVTWVDDLPRSAAGKILKRDLRARLNEE</sequence>
<feature type="domain" description="AMP-dependent synthetase/ligase" evidence="1">
    <location>
        <begin position="49"/>
        <end position="428"/>
    </location>
</feature>
<dbReference type="InterPro" id="IPR045851">
    <property type="entry name" value="AMP-bd_C_sf"/>
</dbReference>
<evidence type="ECO:0000313" key="3">
    <source>
        <dbReference type="EMBL" id="SHO78718.1"/>
    </source>
</evidence>
<dbReference type="GO" id="GO:0016405">
    <property type="term" value="F:CoA-ligase activity"/>
    <property type="evidence" value="ECO:0007669"/>
    <property type="project" value="TreeGrafter"/>
</dbReference>
<dbReference type="PANTHER" id="PTHR24096:SF422">
    <property type="entry name" value="BCDNA.GH02901"/>
    <property type="match status" value="1"/>
</dbReference>
<evidence type="ECO:0000259" key="2">
    <source>
        <dbReference type="Pfam" id="PF13193"/>
    </source>
</evidence>
<dbReference type="EMBL" id="LT671824">
    <property type="protein sequence ID" value="SHO78718.1"/>
    <property type="molecule type" value="Genomic_DNA"/>
</dbReference>
<dbReference type="InterPro" id="IPR042099">
    <property type="entry name" value="ANL_N_sf"/>
</dbReference>
<dbReference type="OMA" id="CFVVPPI"/>
<dbReference type="PANTHER" id="PTHR24096">
    <property type="entry name" value="LONG-CHAIN-FATTY-ACID--COA LIGASE"/>
    <property type="match status" value="1"/>
</dbReference>
<dbReference type="SUPFAM" id="SSF56801">
    <property type="entry name" value="Acetyl-CoA synthetase-like"/>
    <property type="match status" value="1"/>
</dbReference>
<organism evidence="3 4">
    <name type="scientific">Malassezia sympodialis (strain ATCC 42132)</name>
    <name type="common">Atopic eczema-associated yeast</name>
    <dbReference type="NCBI Taxonomy" id="1230383"/>
    <lineage>
        <taxon>Eukaryota</taxon>
        <taxon>Fungi</taxon>
        <taxon>Dikarya</taxon>
        <taxon>Basidiomycota</taxon>
        <taxon>Ustilaginomycotina</taxon>
        <taxon>Malasseziomycetes</taxon>
        <taxon>Malasseziales</taxon>
        <taxon>Malasseziaceae</taxon>
        <taxon>Malassezia</taxon>
    </lineage>
</organism>
<evidence type="ECO:0000313" key="4">
    <source>
        <dbReference type="Proteomes" id="UP000186303"/>
    </source>
</evidence>
<feature type="domain" description="AMP-binding enzyme C-terminal" evidence="2">
    <location>
        <begin position="484"/>
        <end position="565"/>
    </location>
</feature>
<dbReference type="STRING" id="1230383.A0A1M8A8I6"/>
<name>A0A1M8A8I6_MALS4</name>
<dbReference type="Gene3D" id="3.40.50.12780">
    <property type="entry name" value="N-terminal domain of ligase-like"/>
    <property type="match status" value="1"/>
</dbReference>
<dbReference type="AlphaFoldDB" id="A0A1M8A8I6"/>
<dbReference type="InterPro" id="IPR025110">
    <property type="entry name" value="AMP-bd_C"/>
</dbReference>
<dbReference type="InterPro" id="IPR020845">
    <property type="entry name" value="AMP-binding_CS"/>
</dbReference>
<keyword evidence="4" id="KW-1185">Reference proteome</keyword>
<dbReference type="Gene3D" id="3.30.300.30">
    <property type="match status" value="1"/>
</dbReference>
<protein>
    <submittedName>
        <fullName evidence="3">Similar to S.cerevisiae protein PCS60 (Oxalyl-CoA synthetase)</fullName>
    </submittedName>
</protein>
<dbReference type="VEuPathDB" id="FungiDB:MSYG_3065"/>
<dbReference type="OrthoDB" id="1898221at2759"/>
<dbReference type="PROSITE" id="PS00455">
    <property type="entry name" value="AMP_BINDING"/>
    <property type="match status" value="1"/>
</dbReference>
<accession>A0A1M8A8I6</accession>